<keyword evidence="2" id="KW-1185">Reference proteome</keyword>
<organism evidence="1 2">
    <name type="scientific">Cohnella soli</name>
    <dbReference type="NCBI Taxonomy" id="425005"/>
    <lineage>
        <taxon>Bacteria</taxon>
        <taxon>Bacillati</taxon>
        <taxon>Bacillota</taxon>
        <taxon>Bacilli</taxon>
        <taxon>Bacillales</taxon>
        <taxon>Paenibacillaceae</taxon>
        <taxon>Cohnella</taxon>
    </lineage>
</organism>
<dbReference type="SUPFAM" id="SSF140500">
    <property type="entry name" value="BAS1536-like"/>
    <property type="match status" value="1"/>
</dbReference>
<dbReference type="EMBL" id="JBHSMI010000012">
    <property type="protein sequence ID" value="MFC5402332.1"/>
    <property type="molecule type" value="Genomic_DNA"/>
</dbReference>
<dbReference type="Gene3D" id="4.10.280.10">
    <property type="entry name" value="Helix-loop-helix DNA-binding domain"/>
    <property type="match status" value="1"/>
</dbReference>
<name>A0ABW0HQH0_9BACL</name>
<evidence type="ECO:0000313" key="1">
    <source>
        <dbReference type="EMBL" id="MFC5402332.1"/>
    </source>
</evidence>
<sequence length="55" mass="6585">MQRRANIRRAIERKRREMHSLSDRYGITSEKVLRKSEELDHLLNTYGQGESVKKN</sequence>
<dbReference type="PANTHER" id="PTHR41263">
    <property type="entry name" value="ASPARTYL-PHOSPHATE PHOSPHATASE YISI"/>
    <property type="match status" value="1"/>
</dbReference>
<dbReference type="Proteomes" id="UP001596113">
    <property type="component" value="Unassembled WGS sequence"/>
</dbReference>
<dbReference type="Pfam" id="PF09388">
    <property type="entry name" value="SpoOE-like"/>
    <property type="match status" value="1"/>
</dbReference>
<dbReference type="InterPro" id="IPR036638">
    <property type="entry name" value="HLH_DNA-bd_sf"/>
</dbReference>
<protein>
    <submittedName>
        <fullName evidence="1">Spo0E family sporulation regulatory protein-aspartic acid phosphatase</fullName>
    </submittedName>
</protein>
<dbReference type="InterPro" id="IPR037208">
    <property type="entry name" value="Spo0E-like_sf"/>
</dbReference>
<dbReference type="RefSeq" id="WP_378130957.1">
    <property type="nucleotide sequence ID" value="NZ_JBHSMI010000012.1"/>
</dbReference>
<evidence type="ECO:0000313" key="2">
    <source>
        <dbReference type="Proteomes" id="UP001596113"/>
    </source>
</evidence>
<comment type="caution">
    <text evidence="1">The sequence shown here is derived from an EMBL/GenBank/DDBJ whole genome shotgun (WGS) entry which is preliminary data.</text>
</comment>
<dbReference type="InterPro" id="IPR053028">
    <property type="entry name" value="Spo0E-like_phosphatase"/>
</dbReference>
<proteinExistence type="predicted"/>
<accession>A0ABW0HQH0</accession>
<reference evidence="2" key="1">
    <citation type="journal article" date="2019" name="Int. J. Syst. Evol. Microbiol.">
        <title>The Global Catalogue of Microorganisms (GCM) 10K type strain sequencing project: providing services to taxonomists for standard genome sequencing and annotation.</title>
        <authorList>
            <consortium name="The Broad Institute Genomics Platform"/>
            <consortium name="The Broad Institute Genome Sequencing Center for Infectious Disease"/>
            <person name="Wu L."/>
            <person name="Ma J."/>
        </authorList>
    </citation>
    <scope>NUCLEOTIDE SEQUENCE [LARGE SCALE GENOMIC DNA]</scope>
    <source>
        <strain evidence="2">CGMCC 1.18575</strain>
    </source>
</reference>
<dbReference type="PANTHER" id="PTHR41263:SF1">
    <property type="entry name" value="ASPARTYL-PHOSPHATE PHOSPHATASE YISI"/>
    <property type="match status" value="1"/>
</dbReference>
<dbReference type="InterPro" id="IPR018540">
    <property type="entry name" value="Spo0E-like"/>
</dbReference>
<gene>
    <name evidence="1" type="ORF">ACFPOF_06245</name>
</gene>